<dbReference type="SMART" id="SM00065">
    <property type="entry name" value="GAF"/>
    <property type="match status" value="1"/>
</dbReference>
<dbReference type="InterPro" id="IPR036097">
    <property type="entry name" value="HisK_dim/P_sf"/>
</dbReference>
<comment type="catalytic activity">
    <reaction evidence="1">
        <text>ATP + protein L-histidine = ADP + protein N-phospho-L-histidine.</text>
        <dbReference type="EC" id="2.7.13.3"/>
    </reaction>
</comment>
<dbReference type="SMART" id="SM00091">
    <property type="entry name" value="PAS"/>
    <property type="match status" value="1"/>
</dbReference>
<evidence type="ECO:0000259" key="7">
    <source>
        <dbReference type="PROSITE" id="PS50109"/>
    </source>
</evidence>
<dbReference type="Pfam" id="PF01590">
    <property type="entry name" value="GAF"/>
    <property type="match status" value="1"/>
</dbReference>
<dbReference type="RefSeq" id="WP_207821735.1">
    <property type="nucleotide sequence ID" value="NZ_CP062006.1"/>
</dbReference>
<dbReference type="Gene3D" id="3.30.565.10">
    <property type="entry name" value="Histidine kinase-like ATPase, C-terminal domain"/>
    <property type="match status" value="1"/>
</dbReference>
<dbReference type="InterPro" id="IPR003661">
    <property type="entry name" value="HisK_dim/P_dom"/>
</dbReference>
<dbReference type="CDD" id="cd00130">
    <property type="entry name" value="PAS"/>
    <property type="match status" value="1"/>
</dbReference>
<dbReference type="EC" id="2.7.13.3" evidence="2"/>
<keyword evidence="4" id="KW-0808">Transferase</keyword>
<dbReference type="InterPro" id="IPR029016">
    <property type="entry name" value="GAF-like_dom_sf"/>
</dbReference>
<dbReference type="InterPro" id="IPR011006">
    <property type="entry name" value="CheY-like_superfamily"/>
</dbReference>
<evidence type="ECO:0000256" key="3">
    <source>
        <dbReference type="ARBA" id="ARBA00022553"/>
    </source>
</evidence>
<dbReference type="Proteomes" id="UP000663942">
    <property type="component" value="Chromosome"/>
</dbReference>
<evidence type="ECO:0000256" key="4">
    <source>
        <dbReference type="ARBA" id="ARBA00022679"/>
    </source>
</evidence>
<dbReference type="CDD" id="cd00082">
    <property type="entry name" value="HisKA"/>
    <property type="match status" value="1"/>
</dbReference>
<dbReference type="PANTHER" id="PTHR45339:SF5">
    <property type="entry name" value="HISTIDINE KINASE"/>
    <property type="match status" value="1"/>
</dbReference>
<evidence type="ECO:0000256" key="6">
    <source>
        <dbReference type="PROSITE-ProRule" id="PRU00169"/>
    </source>
</evidence>
<dbReference type="PRINTS" id="PR00344">
    <property type="entry name" value="BCTRLSENSOR"/>
</dbReference>
<organism evidence="10 11">
    <name type="scientific">Brevundimonas pondensis</name>
    <dbReference type="NCBI Taxonomy" id="2774189"/>
    <lineage>
        <taxon>Bacteria</taxon>
        <taxon>Pseudomonadati</taxon>
        <taxon>Pseudomonadota</taxon>
        <taxon>Alphaproteobacteria</taxon>
        <taxon>Caulobacterales</taxon>
        <taxon>Caulobacteraceae</taxon>
        <taxon>Brevundimonas</taxon>
    </lineage>
</organism>
<gene>
    <name evidence="10" type="ORF">IFE19_09480</name>
</gene>
<dbReference type="SUPFAM" id="SSF52172">
    <property type="entry name" value="CheY-like"/>
    <property type="match status" value="1"/>
</dbReference>
<dbReference type="PROSITE" id="PS50109">
    <property type="entry name" value="HIS_KIN"/>
    <property type="match status" value="1"/>
</dbReference>
<dbReference type="InterPro" id="IPR004358">
    <property type="entry name" value="Sig_transdc_His_kin-like_C"/>
</dbReference>
<dbReference type="Pfam" id="PF00072">
    <property type="entry name" value="Response_reg"/>
    <property type="match status" value="1"/>
</dbReference>
<dbReference type="SUPFAM" id="SSF55781">
    <property type="entry name" value="GAF domain-like"/>
    <property type="match status" value="1"/>
</dbReference>
<dbReference type="SUPFAM" id="SSF55874">
    <property type="entry name" value="ATPase domain of HSP90 chaperone/DNA topoisomerase II/histidine kinase"/>
    <property type="match status" value="1"/>
</dbReference>
<evidence type="ECO:0000256" key="5">
    <source>
        <dbReference type="ARBA" id="ARBA00022777"/>
    </source>
</evidence>
<protein>
    <recommendedName>
        <fullName evidence="2">histidine kinase</fullName>
        <ecNumber evidence="2">2.7.13.3</ecNumber>
    </recommendedName>
</protein>
<dbReference type="InterPro" id="IPR001789">
    <property type="entry name" value="Sig_transdc_resp-reg_receiver"/>
</dbReference>
<dbReference type="SMART" id="SM00448">
    <property type="entry name" value="REC"/>
    <property type="match status" value="1"/>
</dbReference>
<evidence type="ECO:0000313" key="11">
    <source>
        <dbReference type="Proteomes" id="UP000663942"/>
    </source>
</evidence>
<dbReference type="Gene3D" id="3.40.50.2300">
    <property type="match status" value="1"/>
</dbReference>
<evidence type="ECO:0000313" key="10">
    <source>
        <dbReference type="EMBL" id="QTC86403.1"/>
    </source>
</evidence>
<dbReference type="Pfam" id="PF13426">
    <property type="entry name" value="PAS_9"/>
    <property type="match status" value="1"/>
</dbReference>
<dbReference type="CDD" id="cd16922">
    <property type="entry name" value="HATPase_EvgS-ArcB-TorS-like"/>
    <property type="match status" value="1"/>
</dbReference>
<dbReference type="SUPFAM" id="SSF55785">
    <property type="entry name" value="PYP-like sensor domain (PAS domain)"/>
    <property type="match status" value="1"/>
</dbReference>
<keyword evidence="3 6" id="KW-0597">Phosphoprotein</keyword>
<dbReference type="InterPro" id="IPR000014">
    <property type="entry name" value="PAS"/>
</dbReference>
<dbReference type="Gene3D" id="3.30.450.40">
    <property type="match status" value="1"/>
</dbReference>
<feature type="domain" description="Histidine kinase" evidence="7">
    <location>
        <begin position="306"/>
        <end position="522"/>
    </location>
</feature>
<dbReference type="NCBIfam" id="TIGR00229">
    <property type="entry name" value="sensory_box"/>
    <property type="match status" value="1"/>
</dbReference>
<evidence type="ECO:0000256" key="1">
    <source>
        <dbReference type="ARBA" id="ARBA00000085"/>
    </source>
</evidence>
<feature type="modified residue" description="4-aspartylphosphate" evidence="6">
    <location>
        <position position="593"/>
    </location>
</feature>
<name>A0ABX7SIX9_9CAUL</name>
<evidence type="ECO:0000256" key="2">
    <source>
        <dbReference type="ARBA" id="ARBA00012438"/>
    </source>
</evidence>
<feature type="domain" description="PAS" evidence="9">
    <location>
        <begin position="163"/>
        <end position="207"/>
    </location>
</feature>
<dbReference type="PANTHER" id="PTHR45339">
    <property type="entry name" value="HYBRID SIGNAL TRANSDUCTION HISTIDINE KINASE J"/>
    <property type="match status" value="1"/>
</dbReference>
<dbReference type="InterPro" id="IPR003018">
    <property type="entry name" value="GAF"/>
</dbReference>
<dbReference type="Gene3D" id="3.30.450.20">
    <property type="entry name" value="PAS domain"/>
    <property type="match status" value="1"/>
</dbReference>
<dbReference type="CDD" id="cd17546">
    <property type="entry name" value="REC_hyHK_CKI1_RcsC-like"/>
    <property type="match status" value="1"/>
</dbReference>
<feature type="domain" description="Response regulatory" evidence="8">
    <location>
        <begin position="544"/>
        <end position="663"/>
    </location>
</feature>
<dbReference type="InterPro" id="IPR035965">
    <property type="entry name" value="PAS-like_dom_sf"/>
</dbReference>
<dbReference type="InterPro" id="IPR036890">
    <property type="entry name" value="HATPase_C_sf"/>
</dbReference>
<reference evidence="10 11" key="1">
    <citation type="submission" date="2020-09" db="EMBL/GenBank/DDBJ databases">
        <title>Brevundimonas sp. LVF1 isolated from an oligotrophic pond in Goettingen, Germany.</title>
        <authorList>
            <person name="Friedrich I."/>
            <person name="Klassen A."/>
            <person name="Neubauer H."/>
            <person name="Schneider D."/>
            <person name="Hertel R."/>
            <person name="Daniel R."/>
        </authorList>
    </citation>
    <scope>NUCLEOTIDE SEQUENCE [LARGE SCALE GENOMIC DNA]</scope>
    <source>
        <strain evidence="10 11">LVF1</strain>
    </source>
</reference>
<dbReference type="EMBL" id="CP062006">
    <property type="protein sequence ID" value="QTC86403.1"/>
    <property type="molecule type" value="Genomic_DNA"/>
</dbReference>
<dbReference type="SUPFAM" id="SSF47384">
    <property type="entry name" value="Homodimeric domain of signal transducing histidine kinase"/>
    <property type="match status" value="1"/>
</dbReference>
<dbReference type="PROSITE" id="PS50112">
    <property type="entry name" value="PAS"/>
    <property type="match status" value="1"/>
</dbReference>
<dbReference type="InterPro" id="IPR005467">
    <property type="entry name" value="His_kinase_dom"/>
</dbReference>
<dbReference type="Gene3D" id="1.10.287.130">
    <property type="match status" value="1"/>
</dbReference>
<keyword evidence="5" id="KW-0418">Kinase</keyword>
<dbReference type="Pfam" id="PF00512">
    <property type="entry name" value="HisKA"/>
    <property type="match status" value="1"/>
</dbReference>
<dbReference type="SMART" id="SM00387">
    <property type="entry name" value="HATPase_c"/>
    <property type="match status" value="1"/>
</dbReference>
<dbReference type="InterPro" id="IPR003594">
    <property type="entry name" value="HATPase_dom"/>
</dbReference>
<dbReference type="PROSITE" id="PS50110">
    <property type="entry name" value="RESPONSE_REGULATORY"/>
    <property type="match status" value="1"/>
</dbReference>
<dbReference type="Pfam" id="PF02518">
    <property type="entry name" value="HATPase_c"/>
    <property type="match status" value="1"/>
</dbReference>
<evidence type="ECO:0000259" key="8">
    <source>
        <dbReference type="PROSITE" id="PS50110"/>
    </source>
</evidence>
<keyword evidence="11" id="KW-1185">Reference proteome</keyword>
<proteinExistence type="predicted"/>
<sequence>MLIPDIPEDEDGRISVVRSLETDDDLGDVVLSHLLALARRQSGASIAYVSLLDAERQRFVARSGLDAVGTTRAESLCGHAILQPDRVLWVEDARADPRFEANPLVLGPPQIRFYASAPLLVDGRAVGGFCIAGSNPYPRDEAMVAHLQDLSLIAAERLAGRQKRMALQRALEAASDAFVVTDEHDRIIYWSGGAERLFGFSQAEASGGLETLLGLNFRTFRDNVERDGAGEPVSATAVRGEAVARRKDGSTLDIEIGLAPWFEDGARRTSTTIKDISRRKAQRAELERARAGADAANHAKSAFLANMSHELRTPLNGVIGLVELLARTPLSAHQQELAQVIQASAERLRGLIGDILDLARIESGELQITREAFDLCAEVERAFALCALKASEKGLDLQLHQEVGEHRVFGDPLRLKQVLINLLNNAIKFTDAGSVSLHVSGLEGGRRRFEVRDTGMGFSVEQRGMLFERFHQTDGAISRHAGGTGLGLAICRELVEAMGGVIDACAEPGAGATFWFELPLGPAGEAAEEKRGTGPDPERPAFTRVLAADDNETNRRVLELILGAAGVSVTTVNDGAMAIETWRQSTFDAVLMDMMMPGTDGLAATRAIRALESREGRLRTPIVMLTAHTLEEHVAAALAAGADLHLAKPITASALYEALSTLAQADEGRQETSAA</sequence>
<evidence type="ECO:0000259" key="9">
    <source>
        <dbReference type="PROSITE" id="PS50112"/>
    </source>
</evidence>
<dbReference type="SMART" id="SM00388">
    <property type="entry name" value="HisKA"/>
    <property type="match status" value="1"/>
</dbReference>
<accession>A0ABX7SIX9</accession>